<dbReference type="Gene3D" id="2.60.120.200">
    <property type="match status" value="1"/>
</dbReference>
<evidence type="ECO:0000256" key="1">
    <source>
        <dbReference type="SAM" id="SignalP"/>
    </source>
</evidence>
<feature type="chain" id="PRO_5012787162" description="DUF6250 domain-containing protein" evidence="1">
    <location>
        <begin position="24"/>
        <end position="230"/>
    </location>
</feature>
<evidence type="ECO:0000259" key="2">
    <source>
        <dbReference type="Pfam" id="PF19763"/>
    </source>
</evidence>
<organism evidence="3 4">
    <name type="scientific">Nibricoccus aquaticus</name>
    <dbReference type="NCBI Taxonomy" id="2576891"/>
    <lineage>
        <taxon>Bacteria</taxon>
        <taxon>Pseudomonadati</taxon>
        <taxon>Verrucomicrobiota</taxon>
        <taxon>Opitutia</taxon>
        <taxon>Opitutales</taxon>
        <taxon>Opitutaceae</taxon>
        <taxon>Nibricoccus</taxon>
    </lineage>
</organism>
<dbReference type="KEGG" id="vbh:CMV30_04160"/>
<gene>
    <name evidence="3" type="ORF">CMV30_04160</name>
</gene>
<dbReference type="InterPro" id="IPR046217">
    <property type="entry name" value="DUF6250"/>
</dbReference>
<sequence length="230" mass="26069">MKFPPAKLLLSLSFIPLLFTSLAADTPSQPPPRHSDDFRSGLEKNWIVEQQPGGRVTAENGLLTIADESGATVWLRSKLRAPVTIRYEATMSPDARVSDLNCFWMASDPAHPDDLFFSGHKRTGAFATYDSLRTYYVGYGGNTNTTTRFRRYDGSGARPLLPEHDLTDKKFLLEPGRTYRIELRARDGLVEFLRDGEVIFTYRDPAPLTEGWFGFRTVKSKIQIQNFRID</sequence>
<feature type="domain" description="DUF6250" evidence="2">
    <location>
        <begin position="65"/>
        <end position="227"/>
    </location>
</feature>
<dbReference type="Pfam" id="PF19763">
    <property type="entry name" value="DUF6250"/>
    <property type="match status" value="1"/>
</dbReference>
<name>A0A290Q7R6_9BACT</name>
<dbReference type="EMBL" id="CP023344">
    <property type="protein sequence ID" value="ATC63210.1"/>
    <property type="molecule type" value="Genomic_DNA"/>
</dbReference>
<keyword evidence="1" id="KW-0732">Signal</keyword>
<dbReference type="OrthoDB" id="262615at2"/>
<accession>A0A290Q7R6</accession>
<proteinExistence type="predicted"/>
<feature type="signal peptide" evidence="1">
    <location>
        <begin position="1"/>
        <end position="23"/>
    </location>
</feature>
<protein>
    <recommendedName>
        <fullName evidence="2">DUF6250 domain-containing protein</fullName>
    </recommendedName>
</protein>
<dbReference type="Proteomes" id="UP000217265">
    <property type="component" value="Chromosome"/>
</dbReference>
<dbReference type="AlphaFoldDB" id="A0A290Q7R6"/>
<evidence type="ECO:0000313" key="4">
    <source>
        <dbReference type="Proteomes" id="UP000217265"/>
    </source>
</evidence>
<dbReference type="RefSeq" id="WP_096054842.1">
    <property type="nucleotide sequence ID" value="NZ_CP023344.1"/>
</dbReference>
<reference evidence="3 4" key="1">
    <citation type="submission" date="2017-09" db="EMBL/GenBank/DDBJ databases">
        <title>Complete genome sequence of Verrucomicrobial strain HZ-65, isolated from freshwater.</title>
        <authorList>
            <person name="Choi A."/>
        </authorList>
    </citation>
    <scope>NUCLEOTIDE SEQUENCE [LARGE SCALE GENOMIC DNA]</scope>
    <source>
        <strain evidence="3 4">HZ-65</strain>
    </source>
</reference>
<keyword evidence="4" id="KW-1185">Reference proteome</keyword>
<evidence type="ECO:0000313" key="3">
    <source>
        <dbReference type="EMBL" id="ATC63210.1"/>
    </source>
</evidence>